<dbReference type="InterPro" id="IPR039425">
    <property type="entry name" value="RNA_pol_sigma-70-like"/>
</dbReference>
<feature type="compositionally biased region" description="Polar residues" evidence="6">
    <location>
        <begin position="1"/>
        <end position="10"/>
    </location>
</feature>
<keyword evidence="2" id="KW-0805">Transcription regulation</keyword>
<evidence type="ECO:0000256" key="3">
    <source>
        <dbReference type="ARBA" id="ARBA00023082"/>
    </source>
</evidence>
<dbReference type="PANTHER" id="PTHR43133">
    <property type="entry name" value="RNA POLYMERASE ECF-TYPE SIGMA FACTO"/>
    <property type="match status" value="1"/>
</dbReference>
<accession>A0ABN2DBJ9</accession>
<evidence type="ECO:0000313" key="9">
    <source>
        <dbReference type="Proteomes" id="UP001500190"/>
    </source>
</evidence>
<dbReference type="InterPro" id="IPR036388">
    <property type="entry name" value="WH-like_DNA-bd_sf"/>
</dbReference>
<evidence type="ECO:0000256" key="4">
    <source>
        <dbReference type="ARBA" id="ARBA00023125"/>
    </source>
</evidence>
<gene>
    <name evidence="8" type="ORF">GCM10009742_16180</name>
</gene>
<name>A0ABN2DBJ9_9ACTN</name>
<evidence type="ECO:0000256" key="6">
    <source>
        <dbReference type="SAM" id="MobiDB-lite"/>
    </source>
</evidence>
<feature type="domain" description="RNA polymerase sigma factor 70 region 4 type 2" evidence="7">
    <location>
        <begin position="49"/>
        <end position="100"/>
    </location>
</feature>
<keyword evidence="3" id="KW-0731">Sigma factor</keyword>
<sequence length="109" mass="11697">MHKLNPTSAVNPFRHPPPLTPSADPWLTSTSNWSAPSAEDEVLSRLEAQAVAAAIAQLPPDQRSVVDLRDVQGYSGPMVAKALGLTVPARKSRLHRARTAVRETLGVPT</sequence>
<keyword evidence="5" id="KW-0804">Transcription</keyword>
<dbReference type="EMBL" id="BAAAND010000003">
    <property type="protein sequence ID" value="GAA1573974.1"/>
    <property type="molecule type" value="Genomic_DNA"/>
</dbReference>
<keyword evidence="4" id="KW-0238">DNA-binding</keyword>
<comment type="similarity">
    <text evidence="1">Belongs to the sigma-70 factor family. ECF subfamily.</text>
</comment>
<feature type="region of interest" description="Disordered" evidence="6">
    <location>
        <begin position="1"/>
        <end position="33"/>
    </location>
</feature>
<evidence type="ECO:0000259" key="7">
    <source>
        <dbReference type="Pfam" id="PF08281"/>
    </source>
</evidence>
<evidence type="ECO:0000313" key="8">
    <source>
        <dbReference type="EMBL" id="GAA1573974.1"/>
    </source>
</evidence>
<organism evidence="8 9">
    <name type="scientific">Kribbella karoonensis</name>
    <dbReference type="NCBI Taxonomy" id="324851"/>
    <lineage>
        <taxon>Bacteria</taxon>
        <taxon>Bacillati</taxon>
        <taxon>Actinomycetota</taxon>
        <taxon>Actinomycetes</taxon>
        <taxon>Propionibacteriales</taxon>
        <taxon>Kribbellaceae</taxon>
        <taxon>Kribbella</taxon>
    </lineage>
</organism>
<evidence type="ECO:0000256" key="5">
    <source>
        <dbReference type="ARBA" id="ARBA00023163"/>
    </source>
</evidence>
<dbReference type="SUPFAM" id="SSF88659">
    <property type="entry name" value="Sigma3 and sigma4 domains of RNA polymerase sigma factors"/>
    <property type="match status" value="1"/>
</dbReference>
<keyword evidence="9" id="KW-1185">Reference proteome</keyword>
<dbReference type="InterPro" id="IPR013324">
    <property type="entry name" value="RNA_pol_sigma_r3/r4-like"/>
</dbReference>
<dbReference type="CDD" id="cd06171">
    <property type="entry name" value="Sigma70_r4"/>
    <property type="match status" value="1"/>
</dbReference>
<dbReference type="Proteomes" id="UP001500190">
    <property type="component" value="Unassembled WGS sequence"/>
</dbReference>
<reference evidence="8 9" key="1">
    <citation type="journal article" date="2019" name="Int. J. Syst. Evol. Microbiol.">
        <title>The Global Catalogue of Microorganisms (GCM) 10K type strain sequencing project: providing services to taxonomists for standard genome sequencing and annotation.</title>
        <authorList>
            <consortium name="The Broad Institute Genomics Platform"/>
            <consortium name="The Broad Institute Genome Sequencing Center for Infectious Disease"/>
            <person name="Wu L."/>
            <person name="Ma J."/>
        </authorList>
    </citation>
    <scope>NUCLEOTIDE SEQUENCE [LARGE SCALE GENOMIC DNA]</scope>
    <source>
        <strain evidence="8 9">JCM 14304</strain>
    </source>
</reference>
<dbReference type="Gene3D" id="1.10.10.10">
    <property type="entry name" value="Winged helix-like DNA-binding domain superfamily/Winged helix DNA-binding domain"/>
    <property type="match status" value="1"/>
</dbReference>
<protein>
    <recommendedName>
        <fullName evidence="7">RNA polymerase sigma factor 70 region 4 type 2 domain-containing protein</fullName>
    </recommendedName>
</protein>
<comment type="caution">
    <text evidence="8">The sequence shown here is derived from an EMBL/GenBank/DDBJ whole genome shotgun (WGS) entry which is preliminary data.</text>
</comment>
<dbReference type="Pfam" id="PF08281">
    <property type="entry name" value="Sigma70_r4_2"/>
    <property type="match status" value="1"/>
</dbReference>
<evidence type="ECO:0000256" key="2">
    <source>
        <dbReference type="ARBA" id="ARBA00023015"/>
    </source>
</evidence>
<proteinExistence type="inferred from homology"/>
<evidence type="ECO:0000256" key="1">
    <source>
        <dbReference type="ARBA" id="ARBA00010641"/>
    </source>
</evidence>
<dbReference type="InterPro" id="IPR013249">
    <property type="entry name" value="RNA_pol_sigma70_r4_t2"/>
</dbReference>
<dbReference type="PANTHER" id="PTHR43133:SF8">
    <property type="entry name" value="RNA POLYMERASE SIGMA FACTOR HI_1459-RELATED"/>
    <property type="match status" value="1"/>
</dbReference>